<evidence type="ECO:0000313" key="3">
    <source>
        <dbReference type="Proteomes" id="UP000432350"/>
    </source>
</evidence>
<dbReference type="Pfam" id="PF17293">
    <property type="entry name" value="Arm-DNA-bind_5"/>
    <property type="match status" value="1"/>
</dbReference>
<gene>
    <name evidence="2" type="ORF">SPHINGO8BC_60337</name>
</gene>
<accession>A0A654DKD9</accession>
<dbReference type="AlphaFoldDB" id="A0A654DKD9"/>
<reference evidence="2 3" key="1">
    <citation type="submission" date="2019-10" db="EMBL/GenBank/DDBJ databases">
        <authorList>
            <person name="Karimi E."/>
        </authorList>
    </citation>
    <scope>NUCLEOTIDE SEQUENCE [LARGE SCALE GENOMIC DNA]</scope>
    <source>
        <strain evidence="2">Sphingobacterium sp. 8BC</strain>
    </source>
</reference>
<dbReference type="RefSeq" id="WP_115048498.1">
    <property type="nucleotide sequence ID" value="NZ_CP068086.1"/>
</dbReference>
<dbReference type="Proteomes" id="UP000432350">
    <property type="component" value="Unassembled WGS sequence"/>
</dbReference>
<dbReference type="EMBL" id="CABWMV010000025">
    <property type="protein sequence ID" value="VXD04852.1"/>
    <property type="molecule type" value="Genomic_DNA"/>
</dbReference>
<organism evidence="2 3">
    <name type="scientific">Sphingobacterium multivorum</name>
    <dbReference type="NCBI Taxonomy" id="28454"/>
    <lineage>
        <taxon>Bacteria</taxon>
        <taxon>Pseudomonadati</taxon>
        <taxon>Bacteroidota</taxon>
        <taxon>Sphingobacteriia</taxon>
        <taxon>Sphingobacteriales</taxon>
        <taxon>Sphingobacteriaceae</taxon>
        <taxon>Sphingobacterium</taxon>
    </lineage>
</organism>
<dbReference type="InterPro" id="IPR035386">
    <property type="entry name" value="Arm-DNA-bind_5"/>
</dbReference>
<evidence type="ECO:0000259" key="1">
    <source>
        <dbReference type="Pfam" id="PF17293"/>
    </source>
</evidence>
<evidence type="ECO:0000313" key="2">
    <source>
        <dbReference type="EMBL" id="VXD04852.1"/>
    </source>
</evidence>
<proteinExistence type="predicted"/>
<protein>
    <recommendedName>
        <fullName evidence="1">Arm DNA-binding domain-containing protein</fullName>
    </recommendedName>
</protein>
<name>A0A654DKD9_SPHMU</name>
<sequence length="111" mass="13297">MVDIQFVKYFNVLISLSLGSKFITLKVIDYVRTKLWAKLLSKELKRKSRTMRIVYVRITVDGILKECSKKRHWDVTRWNQKEERAIGTKEDAKELNFFLDSFRTKINSHRT</sequence>
<feature type="domain" description="Arm DNA-binding" evidence="1">
    <location>
        <begin position="54"/>
        <end position="109"/>
    </location>
</feature>